<accession>A0A1G5SC67</accession>
<name>A0A1G5SC67_9PROT</name>
<organism evidence="2 3">
    <name type="scientific">Nitrosomonas mobilis</name>
    <dbReference type="NCBI Taxonomy" id="51642"/>
    <lineage>
        <taxon>Bacteria</taxon>
        <taxon>Pseudomonadati</taxon>
        <taxon>Pseudomonadota</taxon>
        <taxon>Betaproteobacteria</taxon>
        <taxon>Nitrosomonadales</taxon>
        <taxon>Nitrosomonadaceae</taxon>
        <taxon>Nitrosomonas</taxon>
    </lineage>
</organism>
<protein>
    <recommendedName>
        <fullName evidence="1">ISXO2-like transposase domain-containing protein</fullName>
    </recommendedName>
</protein>
<keyword evidence="3" id="KW-1185">Reference proteome</keyword>
<feature type="domain" description="ISXO2-like transposase" evidence="1">
    <location>
        <begin position="60"/>
        <end position="154"/>
    </location>
</feature>
<dbReference type="RefSeq" id="WP_090284165.1">
    <property type="nucleotide sequence ID" value="NZ_FMWO01000028.1"/>
</dbReference>
<dbReference type="Pfam" id="PF12762">
    <property type="entry name" value="DDE_Tnp_IS1595"/>
    <property type="match status" value="1"/>
</dbReference>
<gene>
    <name evidence="2" type="ORF">NSMM_220001</name>
</gene>
<dbReference type="AlphaFoldDB" id="A0A1G5SC67"/>
<evidence type="ECO:0000313" key="2">
    <source>
        <dbReference type="EMBL" id="SCZ84577.1"/>
    </source>
</evidence>
<evidence type="ECO:0000313" key="3">
    <source>
        <dbReference type="Proteomes" id="UP000198729"/>
    </source>
</evidence>
<sequence>MAVARNFDPQSAKLVFEHLLALAVTGVASRVGNRLVASAISATETDAGCRRWERDAEYTLCGNIRVDDAYLDGELAGGKAGRDSQSEVPFVAAISLGTKAVPCMIKMALIFGFTRKTVFDWTTADLASGCIVTSDGLSCFAGITDAGCQHRAIVADGLKNFSSQKK</sequence>
<dbReference type="STRING" id="51642.NSMM_220001"/>
<proteinExistence type="predicted"/>
<dbReference type="Proteomes" id="UP000198729">
    <property type="component" value="Unassembled WGS sequence"/>
</dbReference>
<dbReference type="EMBL" id="FMWO01000028">
    <property type="protein sequence ID" value="SCZ84577.1"/>
    <property type="molecule type" value="Genomic_DNA"/>
</dbReference>
<dbReference type="InterPro" id="IPR024445">
    <property type="entry name" value="Tnp_ISXO2-like"/>
</dbReference>
<reference evidence="2 3" key="1">
    <citation type="submission" date="2016-10" db="EMBL/GenBank/DDBJ databases">
        <authorList>
            <person name="de Groot N.N."/>
        </authorList>
    </citation>
    <scope>NUCLEOTIDE SEQUENCE [LARGE SCALE GENOMIC DNA]</scope>
    <source>
        <strain evidence="2">1</strain>
    </source>
</reference>
<evidence type="ECO:0000259" key="1">
    <source>
        <dbReference type="Pfam" id="PF12762"/>
    </source>
</evidence>